<feature type="domain" description="Fumarate lyase N-terminal" evidence="2">
    <location>
        <begin position="39"/>
        <end position="333"/>
    </location>
</feature>
<dbReference type="InterPro" id="IPR000362">
    <property type="entry name" value="Fumarate_lyase_fam"/>
</dbReference>
<comment type="similarity">
    <text evidence="1">Belongs to the lyase 1 family. Argininosuccinate lyase subfamily.</text>
</comment>
<dbReference type="Pfam" id="PF00206">
    <property type="entry name" value="Lyase_1"/>
    <property type="match status" value="1"/>
</dbReference>
<evidence type="ECO:0000259" key="3">
    <source>
        <dbReference type="Pfam" id="PF14698"/>
    </source>
</evidence>
<dbReference type="Gene3D" id="1.10.275.10">
    <property type="entry name" value="Fumarase/aspartase (N-terminal domain)"/>
    <property type="match status" value="1"/>
</dbReference>
<dbReference type="InterPro" id="IPR020557">
    <property type="entry name" value="Fumarate_lyase_CS"/>
</dbReference>
<dbReference type="CTD" id="3771738"/>
<evidence type="ECO:0000256" key="1">
    <source>
        <dbReference type="ARBA" id="ARBA00010755"/>
    </source>
</evidence>
<dbReference type="EnsemblMetazoa" id="XM_001605219">
    <property type="protein sequence ID" value="XP_001605269"/>
    <property type="gene ID" value="LOC100121658"/>
</dbReference>
<dbReference type="Gene3D" id="1.10.40.30">
    <property type="entry name" value="Fumarase/aspartase (C-terminal domain)"/>
    <property type="match status" value="1"/>
</dbReference>
<dbReference type="Proteomes" id="UP000002358">
    <property type="component" value="Chromosome 5"/>
</dbReference>
<dbReference type="InterPro" id="IPR022761">
    <property type="entry name" value="Fumarate_lyase_N"/>
</dbReference>
<evidence type="ECO:0000313" key="4">
    <source>
        <dbReference type="EnsemblMetazoa" id="XP_001605269"/>
    </source>
</evidence>
<dbReference type="FunFam" id="1.10.40.30:FF:000001">
    <property type="entry name" value="Argininosuccinate lyase"/>
    <property type="match status" value="1"/>
</dbReference>
<dbReference type="InParanoid" id="A0A7M7G6D8"/>
<dbReference type="RefSeq" id="XP_001605269.2">
    <property type="nucleotide sequence ID" value="XM_001605219.4"/>
</dbReference>
<feature type="domain" description="Argininosuccinate lyase C-terminal" evidence="3">
    <location>
        <begin position="396"/>
        <end position="463"/>
    </location>
</feature>
<name>A0A7M7G6D8_NASVI</name>
<dbReference type="PANTHER" id="PTHR43814:SF1">
    <property type="entry name" value="ARGININOSUCCINATE LYASE"/>
    <property type="match status" value="1"/>
</dbReference>
<dbReference type="InterPro" id="IPR009049">
    <property type="entry name" value="Argininosuccinate_lyase"/>
</dbReference>
<keyword evidence="5" id="KW-1185">Reference proteome</keyword>
<dbReference type="GO" id="GO:0004056">
    <property type="term" value="F:argininosuccinate lyase activity"/>
    <property type="evidence" value="ECO:0007669"/>
    <property type="project" value="InterPro"/>
</dbReference>
<dbReference type="InterPro" id="IPR024083">
    <property type="entry name" value="Fumarase/histidase_N"/>
</dbReference>
<sequence length="498" mass="56592">MTFNSCHFYFWLRSVSSTTSRSTICYIMTEFKSQKLWGGRFVTGIDPTLNKINASIHIDKRMYVEDIQASIAYAEALSKAKLLTDIENELIENGLKQILKEWENNDFALTPDDEDIHTAVERRLTELIGDTARKLHTGRSRNDQCITDTKLWLRKSIDYLIETLVDVIQVMTLRAEENINVIMPGYTHLQRAQPIRWSHWLLSYAWSLKNDANKLKQMRKNVNVMPLGSGALAGNPFDIDREALATSLGFDGATENSMHAVGDRDFIADFLYWTSLTSMHLSRFAEDVIIYSSQEFDFLKISDSFSTGSSLMPHKRNPDSMELIRGKSGTMLGKCVGFLTTLKGIPSTYNKDLQEDKEALFTAYDTVTDLLVVARETIKTLEVNSDKCRAALTLNMLATDLAYYLVRKGIPFRNAHHIVGQIICATETEKIPIKEFPVSKLKNFSPVFDEDVKNIWNFESSVEQYKTCGGTSLAAVQQQIDTLNNWLSQSNSKQYNEL</sequence>
<dbReference type="Pfam" id="PF14698">
    <property type="entry name" value="ASL_C2"/>
    <property type="match status" value="1"/>
</dbReference>
<dbReference type="FunCoup" id="A0A7M7G6D8">
    <property type="interactions" value="639"/>
</dbReference>
<reference evidence="4" key="1">
    <citation type="submission" date="2021-01" db="UniProtKB">
        <authorList>
            <consortium name="EnsemblMetazoa"/>
        </authorList>
    </citation>
    <scope>IDENTIFICATION</scope>
</reference>
<dbReference type="GeneID" id="100121658"/>
<dbReference type="FunFam" id="1.20.200.10:FF:000015">
    <property type="entry name" value="argininosuccinate lyase isoform X2"/>
    <property type="match status" value="1"/>
</dbReference>
<dbReference type="PROSITE" id="PS00163">
    <property type="entry name" value="FUMARATE_LYASES"/>
    <property type="match status" value="1"/>
</dbReference>
<dbReference type="Gene3D" id="1.20.200.10">
    <property type="entry name" value="Fumarase/aspartase (Central domain)"/>
    <property type="match status" value="1"/>
</dbReference>
<dbReference type="AlphaFoldDB" id="A0A7M7G6D8"/>
<dbReference type="GO" id="GO:0042450">
    <property type="term" value="P:L-arginine biosynthetic process via ornithine"/>
    <property type="evidence" value="ECO:0007669"/>
    <property type="project" value="InterPro"/>
</dbReference>
<dbReference type="PRINTS" id="PR00145">
    <property type="entry name" value="ARGSUCLYASE"/>
</dbReference>
<dbReference type="OrthoDB" id="2561043at2759"/>
<dbReference type="CDD" id="cd01359">
    <property type="entry name" value="Argininosuccinate_lyase"/>
    <property type="match status" value="1"/>
</dbReference>
<evidence type="ECO:0000313" key="5">
    <source>
        <dbReference type="Proteomes" id="UP000002358"/>
    </source>
</evidence>
<organism evidence="4 5">
    <name type="scientific">Nasonia vitripennis</name>
    <name type="common">Parasitic wasp</name>
    <dbReference type="NCBI Taxonomy" id="7425"/>
    <lineage>
        <taxon>Eukaryota</taxon>
        <taxon>Metazoa</taxon>
        <taxon>Ecdysozoa</taxon>
        <taxon>Arthropoda</taxon>
        <taxon>Hexapoda</taxon>
        <taxon>Insecta</taxon>
        <taxon>Pterygota</taxon>
        <taxon>Neoptera</taxon>
        <taxon>Endopterygota</taxon>
        <taxon>Hymenoptera</taxon>
        <taxon>Apocrita</taxon>
        <taxon>Proctotrupomorpha</taxon>
        <taxon>Chalcidoidea</taxon>
        <taxon>Pteromalidae</taxon>
        <taxon>Pteromalinae</taxon>
        <taxon>Nasonia</taxon>
    </lineage>
</organism>
<dbReference type="InterPro" id="IPR029419">
    <property type="entry name" value="Arg_succ_lyase_C"/>
</dbReference>
<dbReference type="NCBIfam" id="TIGR00838">
    <property type="entry name" value="argH"/>
    <property type="match status" value="1"/>
</dbReference>
<dbReference type="PRINTS" id="PR00149">
    <property type="entry name" value="FUMRATELYASE"/>
</dbReference>
<dbReference type="HAMAP" id="MF_00006">
    <property type="entry name" value="Arg_succ_lyase"/>
    <property type="match status" value="1"/>
</dbReference>
<evidence type="ECO:0000259" key="2">
    <source>
        <dbReference type="Pfam" id="PF00206"/>
    </source>
</evidence>
<proteinExistence type="inferred from homology"/>
<dbReference type="SUPFAM" id="SSF48557">
    <property type="entry name" value="L-aspartase-like"/>
    <property type="match status" value="1"/>
</dbReference>
<dbReference type="InterPro" id="IPR008948">
    <property type="entry name" value="L-Aspartase-like"/>
</dbReference>
<accession>A0A7M7G6D8</accession>
<evidence type="ECO:0008006" key="6">
    <source>
        <dbReference type="Google" id="ProtNLM"/>
    </source>
</evidence>
<dbReference type="GO" id="GO:0005829">
    <property type="term" value="C:cytosol"/>
    <property type="evidence" value="ECO:0007669"/>
    <property type="project" value="TreeGrafter"/>
</dbReference>
<dbReference type="KEGG" id="nvi:100121658"/>
<dbReference type="SMR" id="A0A7M7G6D8"/>
<dbReference type="PANTHER" id="PTHR43814">
    <property type="entry name" value="ARGININOSUCCINATE LYASE"/>
    <property type="match status" value="1"/>
</dbReference>
<protein>
    <recommendedName>
        <fullName evidence="6">Argininosuccinate lyase</fullName>
    </recommendedName>
</protein>
<dbReference type="FunFam" id="1.10.275.10:FF:000002">
    <property type="entry name" value="Argininosuccinate lyase"/>
    <property type="match status" value="1"/>
</dbReference>